<reference evidence="2 3" key="1">
    <citation type="journal article" date="2019" name="Mol. Biol. Evol.">
        <title>Blast fungal genomes show frequent chromosomal changes, gene gains and losses, and effector gene turnover.</title>
        <authorList>
            <person name="Gomez Luciano L.B."/>
            <person name="Jason Tsai I."/>
            <person name="Chuma I."/>
            <person name="Tosa Y."/>
            <person name="Chen Y.H."/>
            <person name="Li J.Y."/>
            <person name="Li M.Y."/>
            <person name="Jade Lu M.Y."/>
            <person name="Nakayashiki H."/>
            <person name="Li W.H."/>
        </authorList>
    </citation>
    <scope>NUCLEOTIDE SEQUENCE [LARGE SCALE GENOMIC DNA]</scope>
    <source>
        <strain evidence="2">MZ5-1-6</strain>
    </source>
</reference>
<evidence type="ECO:0000313" key="3">
    <source>
        <dbReference type="Proteomes" id="UP000294847"/>
    </source>
</evidence>
<sequence length="117" mass="13114">MRLSSYLVALASSSVLAQATEEDPEPQTTARYGLCSEKYNHCTTYAWSGKSFHKITFNCPANKFLRCPGLGRNLCKITYIKGTERVQGVNCRLPKAKQLLIDNNQYWGTEPSHLGLL</sequence>
<accession>A0A4V1C7S5</accession>
<protein>
    <submittedName>
        <fullName evidence="2">Uncharacterized protein</fullName>
    </submittedName>
</protein>
<dbReference type="AlphaFoldDB" id="A0A4V1C7S5"/>
<gene>
    <name evidence="2" type="ORF">PoMZ_06105</name>
</gene>
<evidence type="ECO:0000256" key="1">
    <source>
        <dbReference type="SAM" id="SignalP"/>
    </source>
</evidence>
<feature type="signal peptide" evidence="1">
    <location>
        <begin position="1"/>
        <end position="19"/>
    </location>
</feature>
<keyword evidence="1" id="KW-0732">Signal</keyword>
<dbReference type="Proteomes" id="UP000294847">
    <property type="component" value="Chromosome 6"/>
</dbReference>
<name>A0A4V1C7S5_PYROR</name>
<evidence type="ECO:0000313" key="2">
    <source>
        <dbReference type="EMBL" id="QBZ64408.1"/>
    </source>
</evidence>
<organism evidence="2 3">
    <name type="scientific">Pyricularia oryzae</name>
    <name type="common">Rice blast fungus</name>
    <name type="synonym">Magnaporthe oryzae</name>
    <dbReference type="NCBI Taxonomy" id="318829"/>
    <lineage>
        <taxon>Eukaryota</taxon>
        <taxon>Fungi</taxon>
        <taxon>Dikarya</taxon>
        <taxon>Ascomycota</taxon>
        <taxon>Pezizomycotina</taxon>
        <taxon>Sordariomycetes</taxon>
        <taxon>Sordariomycetidae</taxon>
        <taxon>Magnaporthales</taxon>
        <taxon>Pyriculariaceae</taxon>
        <taxon>Pyricularia</taxon>
    </lineage>
</organism>
<proteinExistence type="predicted"/>
<feature type="chain" id="PRO_5020855638" evidence="1">
    <location>
        <begin position="20"/>
        <end position="117"/>
    </location>
</feature>
<dbReference type="EMBL" id="CP034209">
    <property type="protein sequence ID" value="QBZ64408.1"/>
    <property type="molecule type" value="Genomic_DNA"/>
</dbReference>